<feature type="region of interest" description="Disordered" evidence="1">
    <location>
        <begin position="412"/>
        <end position="436"/>
    </location>
</feature>
<feature type="compositionally biased region" description="Basic and acidic residues" evidence="1">
    <location>
        <begin position="243"/>
        <end position="253"/>
    </location>
</feature>
<reference evidence="2" key="1">
    <citation type="submission" date="2023-07" db="EMBL/GenBank/DDBJ databases">
        <authorList>
            <consortium name="AG Swart"/>
            <person name="Singh M."/>
            <person name="Singh A."/>
            <person name="Seah K."/>
            <person name="Emmerich C."/>
        </authorList>
    </citation>
    <scope>NUCLEOTIDE SEQUENCE</scope>
    <source>
        <strain evidence="2">DP1</strain>
    </source>
</reference>
<sequence length="456" mass="52417">MISSTNHSLHLTYQEFQNGSNGKNQNQRGISSVVPLPTERQSTIFQGRNFCTEVLILVEKSPSASIFWINKLFSKIDYYFTPYNKRVLMDKHMKFVDAKDKKVYADNDPNRHWGMISNLITKTDPEYLREILRHVNCHLHKKKKRIKNKSQNSEKKLVKPKNNRIEASYNNFINDLIIKKPNNSFMDILGSRLDSVLKGNRRSQFLTPASIPQEVSEELEPNIIEHIKITSDDLVSNLVDEKTSQLNHPKESSDSEVDTFSSRSSVNTSKIGDTLKVVKKKSRKLLKSSTKHFHRKSTKIKPNEPGNLGPVLMSCLTMRKDINVRKSILDVRDSINIGSIAEVTETKSNTSSQFPNPTKRVSFESKTFSIPIPMTQFSTKFLPKPTQNPKTPLKHDLFRKFYHRYLPKSSNFPTEILPDPKPPKARSKPRLRTSPRVSVSRGNIFKVYCKNSKVFQ</sequence>
<feature type="compositionally biased region" description="Basic residues" evidence="1">
    <location>
        <begin position="423"/>
        <end position="433"/>
    </location>
</feature>
<comment type="caution">
    <text evidence="2">The sequence shown here is derived from an EMBL/GenBank/DDBJ whole genome shotgun (WGS) entry which is preliminary data.</text>
</comment>
<evidence type="ECO:0000313" key="3">
    <source>
        <dbReference type="Proteomes" id="UP001295684"/>
    </source>
</evidence>
<name>A0AAD1U7R5_EUPCR</name>
<gene>
    <name evidence="2" type="ORF">ECRASSUSDP1_LOCUS3504</name>
</gene>
<organism evidence="2 3">
    <name type="scientific">Euplotes crassus</name>
    <dbReference type="NCBI Taxonomy" id="5936"/>
    <lineage>
        <taxon>Eukaryota</taxon>
        <taxon>Sar</taxon>
        <taxon>Alveolata</taxon>
        <taxon>Ciliophora</taxon>
        <taxon>Intramacronucleata</taxon>
        <taxon>Spirotrichea</taxon>
        <taxon>Hypotrichia</taxon>
        <taxon>Euplotida</taxon>
        <taxon>Euplotidae</taxon>
        <taxon>Moneuplotes</taxon>
    </lineage>
</organism>
<feature type="region of interest" description="Disordered" evidence="1">
    <location>
        <begin position="243"/>
        <end position="267"/>
    </location>
</feature>
<dbReference type="EMBL" id="CAMPGE010003349">
    <property type="protein sequence ID" value="CAI2362182.1"/>
    <property type="molecule type" value="Genomic_DNA"/>
</dbReference>
<dbReference type="Proteomes" id="UP001295684">
    <property type="component" value="Unassembled WGS sequence"/>
</dbReference>
<proteinExistence type="predicted"/>
<feature type="compositionally biased region" description="Polar residues" evidence="1">
    <location>
        <begin position="258"/>
        <end position="267"/>
    </location>
</feature>
<keyword evidence="3" id="KW-1185">Reference proteome</keyword>
<dbReference type="AlphaFoldDB" id="A0AAD1U7R5"/>
<evidence type="ECO:0000313" key="2">
    <source>
        <dbReference type="EMBL" id="CAI2362182.1"/>
    </source>
</evidence>
<accession>A0AAD1U7R5</accession>
<protein>
    <submittedName>
        <fullName evidence="2">Uncharacterized protein</fullName>
    </submittedName>
</protein>
<evidence type="ECO:0000256" key="1">
    <source>
        <dbReference type="SAM" id="MobiDB-lite"/>
    </source>
</evidence>